<feature type="chain" id="PRO_5032914934" evidence="4">
    <location>
        <begin position="23"/>
        <end position="688"/>
    </location>
</feature>
<dbReference type="InterPro" id="IPR001611">
    <property type="entry name" value="Leu-rich_rpt"/>
</dbReference>
<evidence type="ECO:0000256" key="4">
    <source>
        <dbReference type="SAM" id="SignalP"/>
    </source>
</evidence>
<dbReference type="Gene3D" id="3.80.10.10">
    <property type="entry name" value="Ribonuclease Inhibitor"/>
    <property type="match status" value="2"/>
</dbReference>
<gene>
    <name evidence="5" type="ORF">JYZ213_LOCUS18872</name>
</gene>
<comment type="caution">
    <text evidence="5">The sequence shown here is derived from an EMBL/GenBank/DDBJ whole genome shotgun (WGS) entry which is preliminary data.</text>
</comment>
<sequence length="688" mass="78613">MTTLNFIFCIIQLISIINWVKLENVCLDNLVLTCSCQDNSPFVTCVGKDSINDSFVDWASFVTTNYNQNYFTFFNLTRLTHLTFTNFSSTFQLHGQSIQLTFNNGIDEIGENAFQSFNEYTDSTTIEITFTAPQNFKLADYAFAQGKYYKINIDSIQYSHIHNLPYEFNLKSMDGTRFYSMNIKNCGDMEFISNGSSTIELLEIVVSNCSLTNASLLIESLTTSLTSLDLTSNHLIAIPSLKKFQQLTKIDLKNNFVEEITVNIFNNMASLSRLDLSYNQIRNIEPDSFVGLELIDLRLHNNRLTSLETITSDNHTRSFLHPLDESLTELVLSNNFLHDINPVKHMIELENVIVCCNQIKTLNEYIFQKGHKVKLVDLSYNQIEYINTMAFAETVISNLNLAGNRLSSLETNDSVSSDTSPLKNETSSFLYPISHTLSNLVLANSTNSIEINWFILIKLRTLFYLDLFGLTLTEKSWLYRKTDVHNEDSIIHWHHPPGPRIFLYNIRLTDDDYCLTKSIVDILNMTILMVDIEHPCNCFIYSYDTEHRPYCLYNQSIVDELSRQCTSIDLFCESFLNNTTTSTSTKWTSLSSLSTTTQTTSFEIITTVTSPNTLVSTTEQNIIISTHVLPEKPNGNPQTKIILAAVIPSTFAVVFCLIAIYLYRRKELDKLTQDIEMLNETLHTNNKK</sequence>
<name>A0A814KV28_9BILA</name>
<proteinExistence type="predicted"/>
<keyword evidence="2" id="KW-0677">Repeat</keyword>
<evidence type="ECO:0000313" key="6">
    <source>
        <dbReference type="Proteomes" id="UP000663845"/>
    </source>
</evidence>
<keyword evidence="1" id="KW-0433">Leucine-rich repeat</keyword>
<dbReference type="SUPFAM" id="SSF52058">
    <property type="entry name" value="L domain-like"/>
    <property type="match status" value="1"/>
</dbReference>
<dbReference type="PANTHER" id="PTHR45617:SF181">
    <property type="entry name" value="LP04042P"/>
    <property type="match status" value="1"/>
</dbReference>
<organism evidence="5 6">
    <name type="scientific">Adineta steineri</name>
    <dbReference type="NCBI Taxonomy" id="433720"/>
    <lineage>
        <taxon>Eukaryota</taxon>
        <taxon>Metazoa</taxon>
        <taxon>Spiralia</taxon>
        <taxon>Gnathifera</taxon>
        <taxon>Rotifera</taxon>
        <taxon>Eurotatoria</taxon>
        <taxon>Bdelloidea</taxon>
        <taxon>Adinetida</taxon>
        <taxon>Adinetidae</taxon>
        <taxon>Adineta</taxon>
    </lineage>
</organism>
<dbReference type="Pfam" id="PF13855">
    <property type="entry name" value="LRR_8"/>
    <property type="match status" value="2"/>
</dbReference>
<evidence type="ECO:0000256" key="2">
    <source>
        <dbReference type="ARBA" id="ARBA00022737"/>
    </source>
</evidence>
<keyword evidence="4" id="KW-0732">Signal</keyword>
<evidence type="ECO:0000313" key="5">
    <source>
        <dbReference type="EMBL" id="CAF1054602.1"/>
    </source>
</evidence>
<dbReference type="AlphaFoldDB" id="A0A814KV28"/>
<reference evidence="5" key="1">
    <citation type="submission" date="2021-02" db="EMBL/GenBank/DDBJ databases">
        <authorList>
            <person name="Nowell W R."/>
        </authorList>
    </citation>
    <scope>NUCLEOTIDE SEQUENCE</scope>
</reference>
<keyword evidence="3" id="KW-0812">Transmembrane</keyword>
<evidence type="ECO:0000256" key="3">
    <source>
        <dbReference type="SAM" id="Phobius"/>
    </source>
</evidence>
<dbReference type="InterPro" id="IPR032675">
    <property type="entry name" value="LRR_dom_sf"/>
</dbReference>
<feature type="signal peptide" evidence="4">
    <location>
        <begin position="1"/>
        <end position="22"/>
    </location>
</feature>
<dbReference type="PANTHER" id="PTHR45617">
    <property type="entry name" value="LEUCINE RICH REPEAT FAMILY PROTEIN"/>
    <property type="match status" value="1"/>
</dbReference>
<evidence type="ECO:0000256" key="1">
    <source>
        <dbReference type="ARBA" id="ARBA00022614"/>
    </source>
</evidence>
<protein>
    <submittedName>
        <fullName evidence="5">Uncharacterized protein</fullName>
    </submittedName>
</protein>
<feature type="transmembrane region" description="Helical" evidence="3">
    <location>
        <begin position="641"/>
        <end position="663"/>
    </location>
</feature>
<dbReference type="EMBL" id="CAJNOG010000187">
    <property type="protein sequence ID" value="CAF1054602.1"/>
    <property type="molecule type" value="Genomic_DNA"/>
</dbReference>
<dbReference type="InterPro" id="IPR003591">
    <property type="entry name" value="Leu-rich_rpt_typical-subtyp"/>
</dbReference>
<dbReference type="Proteomes" id="UP000663845">
    <property type="component" value="Unassembled WGS sequence"/>
</dbReference>
<dbReference type="SMART" id="SM00369">
    <property type="entry name" value="LRR_TYP"/>
    <property type="match status" value="4"/>
</dbReference>
<dbReference type="PROSITE" id="PS51450">
    <property type="entry name" value="LRR"/>
    <property type="match status" value="3"/>
</dbReference>
<accession>A0A814KV28</accession>
<keyword evidence="3" id="KW-0472">Membrane</keyword>
<keyword evidence="3" id="KW-1133">Transmembrane helix</keyword>